<reference evidence="2" key="1">
    <citation type="submission" date="2018-02" db="EMBL/GenBank/DDBJ databases">
        <authorList>
            <person name="Cohen D.B."/>
            <person name="Kent A.D."/>
        </authorList>
    </citation>
    <scope>NUCLEOTIDE SEQUENCE</scope>
</reference>
<gene>
    <name evidence="2" type="ORF">FSB_LOCUS57473</name>
</gene>
<dbReference type="AlphaFoldDB" id="A0A2N9IZV3"/>
<keyword evidence="1" id="KW-0812">Transmembrane</keyword>
<accession>A0A2N9IZV3</accession>
<protein>
    <submittedName>
        <fullName evidence="2">Uncharacterized protein</fullName>
    </submittedName>
</protein>
<sequence length="65" mass="6895">MEDSGTNTANNVARAIAAALDWTSTPDARKAAVSYLESVPSLSFSLCLVLLFFLGAINSVWSLNC</sequence>
<evidence type="ECO:0000313" key="2">
    <source>
        <dbReference type="EMBL" id="SPD29591.1"/>
    </source>
</evidence>
<keyword evidence="1" id="KW-0472">Membrane</keyword>
<proteinExistence type="predicted"/>
<dbReference type="EMBL" id="OIVN01006277">
    <property type="protein sequence ID" value="SPD29591.1"/>
    <property type="molecule type" value="Genomic_DNA"/>
</dbReference>
<organism evidence="2">
    <name type="scientific">Fagus sylvatica</name>
    <name type="common">Beechnut</name>
    <dbReference type="NCBI Taxonomy" id="28930"/>
    <lineage>
        <taxon>Eukaryota</taxon>
        <taxon>Viridiplantae</taxon>
        <taxon>Streptophyta</taxon>
        <taxon>Embryophyta</taxon>
        <taxon>Tracheophyta</taxon>
        <taxon>Spermatophyta</taxon>
        <taxon>Magnoliopsida</taxon>
        <taxon>eudicotyledons</taxon>
        <taxon>Gunneridae</taxon>
        <taxon>Pentapetalae</taxon>
        <taxon>rosids</taxon>
        <taxon>fabids</taxon>
        <taxon>Fagales</taxon>
        <taxon>Fagaceae</taxon>
        <taxon>Fagus</taxon>
    </lineage>
</organism>
<name>A0A2N9IZV3_FAGSY</name>
<evidence type="ECO:0000256" key="1">
    <source>
        <dbReference type="SAM" id="Phobius"/>
    </source>
</evidence>
<feature type="transmembrane region" description="Helical" evidence="1">
    <location>
        <begin position="42"/>
        <end position="63"/>
    </location>
</feature>
<keyword evidence="1" id="KW-1133">Transmembrane helix</keyword>